<dbReference type="EMBL" id="ML213605">
    <property type="protein sequence ID" value="TFK37920.1"/>
    <property type="molecule type" value="Genomic_DNA"/>
</dbReference>
<organism evidence="1 2">
    <name type="scientific">Crucibulum laeve</name>
    <dbReference type="NCBI Taxonomy" id="68775"/>
    <lineage>
        <taxon>Eukaryota</taxon>
        <taxon>Fungi</taxon>
        <taxon>Dikarya</taxon>
        <taxon>Basidiomycota</taxon>
        <taxon>Agaricomycotina</taxon>
        <taxon>Agaricomycetes</taxon>
        <taxon>Agaricomycetidae</taxon>
        <taxon>Agaricales</taxon>
        <taxon>Agaricineae</taxon>
        <taxon>Nidulariaceae</taxon>
        <taxon>Crucibulum</taxon>
    </lineage>
</organism>
<gene>
    <name evidence="1" type="ORF">BDQ12DRAFT_684350</name>
</gene>
<evidence type="ECO:0000313" key="2">
    <source>
        <dbReference type="Proteomes" id="UP000308652"/>
    </source>
</evidence>
<name>A0A5C3LYA2_9AGAR</name>
<keyword evidence="2" id="KW-1185">Reference proteome</keyword>
<dbReference type="Proteomes" id="UP000308652">
    <property type="component" value="Unassembled WGS sequence"/>
</dbReference>
<reference evidence="1 2" key="1">
    <citation type="journal article" date="2019" name="Nat. Ecol. Evol.">
        <title>Megaphylogeny resolves global patterns of mushroom evolution.</title>
        <authorList>
            <person name="Varga T."/>
            <person name="Krizsan K."/>
            <person name="Foldi C."/>
            <person name="Dima B."/>
            <person name="Sanchez-Garcia M."/>
            <person name="Sanchez-Ramirez S."/>
            <person name="Szollosi G.J."/>
            <person name="Szarkandi J.G."/>
            <person name="Papp V."/>
            <person name="Albert L."/>
            <person name="Andreopoulos W."/>
            <person name="Angelini C."/>
            <person name="Antonin V."/>
            <person name="Barry K.W."/>
            <person name="Bougher N.L."/>
            <person name="Buchanan P."/>
            <person name="Buyck B."/>
            <person name="Bense V."/>
            <person name="Catcheside P."/>
            <person name="Chovatia M."/>
            <person name="Cooper J."/>
            <person name="Damon W."/>
            <person name="Desjardin D."/>
            <person name="Finy P."/>
            <person name="Geml J."/>
            <person name="Haridas S."/>
            <person name="Hughes K."/>
            <person name="Justo A."/>
            <person name="Karasinski D."/>
            <person name="Kautmanova I."/>
            <person name="Kiss B."/>
            <person name="Kocsube S."/>
            <person name="Kotiranta H."/>
            <person name="LaButti K.M."/>
            <person name="Lechner B.E."/>
            <person name="Liimatainen K."/>
            <person name="Lipzen A."/>
            <person name="Lukacs Z."/>
            <person name="Mihaltcheva S."/>
            <person name="Morgado L.N."/>
            <person name="Niskanen T."/>
            <person name="Noordeloos M.E."/>
            <person name="Ohm R.A."/>
            <person name="Ortiz-Santana B."/>
            <person name="Ovrebo C."/>
            <person name="Racz N."/>
            <person name="Riley R."/>
            <person name="Savchenko A."/>
            <person name="Shiryaev A."/>
            <person name="Soop K."/>
            <person name="Spirin V."/>
            <person name="Szebenyi C."/>
            <person name="Tomsovsky M."/>
            <person name="Tulloss R.E."/>
            <person name="Uehling J."/>
            <person name="Grigoriev I.V."/>
            <person name="Vagvolgyi C."/>
            <person name="Papp T."/>
            <person name="Martin F.M."/>
            <person name="Miettinen O."/>
            <person name="Hibbett D.S."/>
            <person name="Nagy L.G."/>
        </authorList>
    </citation>
    <scope>NUCLEOTIDE SEQUENCE [LARGE SCALE GENOMIC DNA]</scope>
    <source>
        <strain evidence="1 2">CBS 166.37</strain>
    </source>
</reference>
<dbReference type="AlphaFoldDB" id="A0A5C3LYA2"/>
<accession>A0A5C3LYA2</accession>
<dbReference type="OrthoDB" id="3024543at2759"/>
<protein>
    <submittedName>
        <fullName evidence="1">Uncharacterized protein</fullName>
    </submittedName>
</protein>
<sequence>MYNLSTSCHIISHPNFLFFLTMTGLLNSSIPTSTDTSFPLFCNEYINHGLAFTSNTPLSKHQSSNKCRLKLADNILNYIKLNDLTIQQLLCTHSTPQSPPNCEGVEISWELGYPNCTYPFSLHDQRCRSKPGYNVISVNDNDSTICVKSHKCIGVAPSLSVTCSSCQAVMSRVQWVREHAAKPAAHLNRTTLSLDQLGRG</sequence>
<evidence type="ECO:0000313" key="1">
    <source>
        <dbReference type="EMBL" id="TFK37920.1"/>
    </source>
</evidence>
<proteinExistence type="predicted"/>